<feature type="transmembrane region" description="Helical" evidence="1">
    <location>
        <begin position="48"/>
        <end position="76"/>
    </location>
</feature>
<proteinExistence type="predicted"/>
<protein>
    <submittedName>
        <fullName evidence="2">Uncharacterized protein</fullName>
    </submittedName>
</protein>
<reference evidence="2" key="3">
    <citation type="submission" date="2022-06" db="UniProtKB">
        <authorList>
            <consortium name="EnsemblPlants"/>
        </authorList>
    </citation>
    <scope>IDENTIFICATION</scope>
</reference>
<reference evidence="3" key="1">
    <citation type="journal article" date="2013" name="Nature">
        <title>Draft genome of the wheat A-genome progenitor Triticum urartu.</title>
        <authorList>
            <person name="Ling H.Q."/>
            <person name="Zhao S."/>
            <person name="Liu D."/>
            <person name="Wang J."/>
            <person name="Sun H."/>
            <person name="Zhang C."/>
            <person name="Fan H."/>
            <person name="Li D."/>
            <person name="Dong L."/>
            <person name="Tao Y."/>
            <person name="Gao C."/>
            <person name="Wu H."/>
            <person name="Li Y."/>
            <person name="Cui Y."/>
            <person name="Guo X."/>
            <person name="Zheng S."/>
            <person name="Wang B."/>
            <person name="Yu K."/>
            <person name="Liang Q."/>
            <person name="Yang W."/>
            <person name="Lou X."/>
            <person name="Chen J."/>
            <person name="Feng M."/>
            <person name="Jian J."/>
            <person name="Zhang X."/>
            <person name="Luo G."/>
            <person name="Jiang Y."/>
            <person name="Liu J."/>
            <person name="Wang Z."/>
            <person name="Sha Y."/>
            <person name="Zhang B."/>
            <person name="Wu H."/>
            <person name="Tang D."/>
            <person name="Shen Q."/>
            <person name="Xue P."/>
            <person name="Zou S."/>
            <person name="Wang X."/>
            <person name="Liu X."/>
            <person name="Wang F."/>
            <person name="Yang Y."/>
            <person name="An X."/>
            <person name="Dong Z."/>
            <person name="Zhang K."/>
            <person name="Zhang X."/>
            <person name="Luo M.C."/>
            <person name="Dvorak J."/>
            <person name="Tong Y."/>
            <person name="Wang J."/>
            <person name="Yang H."/>
            <person name="Li Z."/>
            <person name="Wang D."/>
            <person name="Zhang A."/>
            <person name="Wang J."/>
        </authorList>
    </citation>
    <scope>NUCLEOTIDE SEQUENCE</scope>
    <source>
        <strain evidence="3">cv. G1812</strain>
    </source>
</reference>
<keyword evidence="1" id="KW-0812">Transmembrane</keyword>
<organism evidence="2 3">
    <name type="scientific">Triticum urartu</name>
    <name type="common">Red wild einkorn</name>
    <name type="synonym">Crithodium urartu</name>
    <dbReference type="NCBI Taxonomy" id="4572"/>
    <lineage>
        <taxon>Eukaryota</taxon>
        <taxon>Viridiplantae</taxon>
        <taxon>Streptophyta</taxon>
        <taxon>Embryophyta</taxon>
        <taxon>Tracheophyta</taxon>
        <taxon>Spermatophyta</taxon>
        <taxon>Magnoliopsida</taxon>
        <taxon>Liliopsida</taxon>
        <taxon>Poales</taxon>
        <taxon>Poaceae</taxon>
        <taxon>BOP clade</taxon>
        <taxon>Pooideae</taxon>
        <taxon>Triticodae</taxon>
        <taxon>Triticeae</taxon>
        <taxon>Triticinae</taxon>
        <taxon>Triticum</taxon>
    </lineage>
</organism>
<evidence type="ECO:0000313" key="3">
    <source>
        <dbReference type="Proteomes" id="UP000015106"/>
    </source>
</evidence>
<dbReference type="AlphaFoldDB" id="A0A8R7Q658"/>
<evidence type="ECO:0000256" key="1">
    <source>
        <dbReference type="SAM" id="Phobius"/>
    </source>
</evidence>
<reference evidence="2" key="2">
    <citation type="submission" date="2018-03" db="EMBL/GenBank/DDBJ databases">
        <title>The Triticum urartu genome reveals the dynamic nature of wheat genome evolution.</title>
        <authorList>
            <person name="Ling H."/>
            <person name="Ma B."/>
            <person name="Shi X."/>
            <person name="Liu H."/>
            <person name="Dong L."/>
            <person name="Sun H."/>
            <person name="Cao Y."/>
            <person name="Gao Q."/>
            <person name="Zheng S."/>
            <person name="Li Y."/>
            <person name="Yu Y."/>
            <person name="Du H."/>
            <person name="Qi M."/>
            <person name="Li Y."/>
            <person name="Yu H."/>
            <person name="Cui Y."/>
            <person name="Wang N."/>
            <person name="Chen C."/>
            <person name="Wu H."/>
            <person name="Zhao Y."/>
            <person name="Zhang J."/>
            <person name="Li Y."/>
            <person name="Zhou W."/>
            <person name="Zhang B."/>
            <person name="Hu W."/>
            <person name="Eijk M."/>
            <person name="Tang J."/>
            <person name="Witsenboer H."/>
            <person name="Zhao S."/>
            <person name="Li Z."/>
            <person name="Zhang A."/>
            <person name="Wang D."/>
            <person name="Liang C."/>
        </authorList>
    </citation>
    <scope>NUCLEOTIDE SEQUENCE [LARGE SCALE GENOMIC DNA]</scope>
    <source>
        <strain evidence="2">cv. G1812</strain>
    </source>
</reference>
<name>A0A8R7Q658_TRIUA</name>
<accession>A0A8R7Q658</accession>
<sequence length="88" mass="10605">MYWFRILHVAVFVCFIHISTRFPYKTEMNCTICLLICWAQIKCLRASLLATLILMHICAFLFVIHFVIHLIFHFFIFNDKACFFFFSN</sequence>
<dbReference type="Proteomes" id="UP000015106">
    <property type="component" value="Chromosome 4"/>
</dbReference>
<dbReference type="Gramene" id="TuG1812G0400002483.01.T04">
    <property type="protein sequence ID" value="TuG1812G0400002483.01.T04.cds383537"/>
    <property type="gene ID" value="TuG1812G0400002483.01"/>
</dbReference>
<keyword evidence="3" id="KW-1185">Reference proteome</keyword>
<dbReference type="EnsemblPlants" id="TuG1812G0400002483.01.T04">
    <property type="protein sequence ID" value="TuG1812G0400002483.01.T04.cds383537"/>
    <property type="gene ID" value="TuG1812G0400002483.01"/>
</dbReference>
<keyword evidence="1" id="KW-1133">Transmembrane helix</keyword>
<evidence type="ECO:0000313" key="2">
    <source>
        <dbReference type="EnsemblPlants" id="TuG1812G0400002483.01.T04.cds383537"/>
    </source>
</evidence>
<keyword evidence="1" id="KW-0472">Membrane</keyword>